<protein>
    <submittedName>
        <fullName evidence="1">Uncharacterized protein</fullName>
    </submittedName>
</protein>
<comment type="caution">
    <text evidence="1">The sequence shown here is derived from an EMBL/GenBank/DDBJ whole genome shotgun (WGS) entry which is preliminary data.</text>
</comment>
<name>A0ACB8VA73_9TELE</name>
<evidence type="ECO:0000313" key="2">
    <source>
        <dbReference type="Proteomes" id="UP000831701"/>
    </source>
</evidence>
<reference evidence="1" key="1">
    <citation type="submission" date="2022-04" db="EMBL/GenBank/DDBJ databases">
        <title>Jade perch genome.</title>
        <authorList>
            <person name="Chao B."/>
        </authorList>
    </citation>
    <scope>NUCLEOTIDE SEQUENCE</scope>
    <source>
        <strain evidence="1">CB-2022</strain>
    </source>
</reference>
<sequence>MFFAACAVALLCSVSAGVTHSAPQACAELVRPLDRLDLHYLEGRWAMIAGSLTDLQYLERFKQRDSATVNFARNTSDTNISYTGSIHLGNKCLYISYNISLEGSSFTFDGTDKRNLSANYVHTSCRDCLLMRIYVESGKREHLYLFSRRREVEQKEMEEFKAQVECLNMPPPAVMDPTKELCPEEKADVPEEKTEGQSN</sequence>
<accession>A0ACB8VA73</accession>
<evidence type="ECO:0000313" key="1">
    <source>
        <dbReference type="EMBL" id="KAI3352459.1"/>
    </source>
</evidence>
<organism evidence="1 2">
    <name type="scientific">Scortum barcoo</name>
    <name type="common">barcoo grunter</name>
    <dbReference type="NCBI Taxonomy" id="214431"/>
    <lineage>
        <taxon>Eukaryota</taxon>
        <taxon>Metazoa</taxon>
        <taxon>Chordata</taxon>
        <taxon>Craniata</taxon>
        <taxon>Vertebrata</taxon>
        <taxon>Euteleostomi</taxon>
        <taxon>Actinopterygii</taxon>
        <taxon>Neopterygii</taxon>
        <taxon>Teleostei</taxon>
        <taxon>Neoteleostei</taxon>
        <taxon>Acanthomorphata</taxon>
        <taxon>Eupercaria</taxon>
        <taxon>Centrarchiformes</taxon>
        <taxon>Terapontoidei</taxon>
        <taxon>Terapontidae</taxon>
        <taxon>Scortum</taxon>
    </lineage>
</organism>
<keyword evidence="2" id="KW-1185">Reference proteome</keyword>
<gene>
    <name evidence="1" type="ORF">L3Q82_005413</name>
</gene>
<proteinExistence type="predicted"/>
<dbReference type="EMBL" id="CM041553">
    <property type="protein sequence ID" value="KAI3352459.1"/>
    <property type="molecule type" value="Genomic_DNA"/>
</dbReference>
<dbReference type="Proteomes" id="UP000831701">
    <property type="component" value="Chromosome 23"/>
</dbReference>